<feature type="region of interest" description="Disordered" evidence="1">
    <location>
        <begin position="1"/>
        <end position="28"/>
    </location>
</feature>
<evidence type="ECO:0000256" key="1">
    <source>
        <dbReference type="SAM" id="MobiDB-lite"/>
    </source>
</evidence>
<dbReference type="Proteomes" id="UP001219525">
    <property type="component" value="Unassembled WGS sequence"/>
</dbReference>
<accession>A0AAD6YFE3</accession>
<dbReference type="AlphaFoldDB" id="A0AAD6YFE3"/>
<feature type="compositionally biased region" description="Basic residues" evidence="1">
    <location>
        <begin position="1"/>
        <end position="11"/>
    </location>
</feature>
<feature type="compositionally biased region" description="Polar residues" evidence="1">
    <location>
        <begin position="69"/>
        <end position="83"/>
    </location>
</feature>
<name>A0AAD6YFE3_9AGAR</name>
<gene>
    <name evidence="2" type="ORF">GGX14DRAFT_560771</name>
</gene>
<keyword evidence="3" id="KW-1185">Reference proteome</keyword>
<feature type="region of interest" description="Disordered" evidence="1">
    <location>
        <begin position="69"/>
        <end position="92"/>
    </location>
</feature>
<evidence type="ECO:0000313" key="3">
    <source>
        <dbReference type="Proteomes" id="UP001219525"/>
    </source>
</evidence>
<protein>
    <recommendedName>
        <fullName evidence="4">Metallothionein</fullName>
    </recommendedName>
</protein>
<proteinExistence type="predicted"/>
<reference evidence="2" key="1">
    <citation type="submission" date="2023-03" db="EMBL/GenBank/DDBJ databases">
        <title>Massive genome expansion in bonnet fungi (Mycena s.s.) driven by repeated elements and novel gene families across ecological guilds.</title>
        <authorList>
            <consortium name="Lawrence Berkeley National Laboratory"/>
            <person name="Harder C.B."/>
            <person name="Miyauchi S."/>
            <person name="Viragh M."/>
            <person name="Kuo A."/>
            <person name="Thoen E."/>
            <person name="Andreopoulos B."/>
            <person name="Lu D."/>
            <person name="Skrede I."/>
            <person name="Drula E."/>
            <person name="Henrissat B."/>
            <person name="Morin E."/>
            <person name="Kohler A."/>
            <person name="Barry K."/>
            <person name="LaButti K."/>
            <person name="Morin E."/>
            <person name="Salamov A."/>
            <person name="Lipzen A."/>
            <person name="Mereny Z."/>
            <person name="Hegedus B."/>
            <person name="Baldrian P."/>
            <person name="Stursova M."/>
            <person name="Weitz H."/>
            <person name="Taylor A."/>
            <person name="Grigoriev I.V."/>
            <person name="Nagy L.G."/>
            <person name="Martin F."/>
            <person name="Kauserud H."/>
        </authorList>
    </citation>
    <scope>NUCLEOTIDE SEQUENCE</scope>
    <source>
        <strain evidence="2">9144</strain>
    </source>
</reference>
<organism evidence="2 3">
    <name type="scientific">Mycena pura</name>
    <dbReference type="NCBI Taxonomy" id="153505"/>
    <lineage>
        <taxon>Eukaryota</taxon>
        <taxon>Fungi</taxon>
        <taxon>Dikarya</taxon>
        <taxon>Basidiomycota</taxon>
        <taxon>Agaricomycotina</taxon>
        <taxon>Agaricomycetes</taxon>
        <taxon>Agaricomycetidae</taxon>
        <taxon>Agaricales</taxon>
        <taxon>Marasmiineae</taxon>
        <taxon>Mycenaceae</taxon>
        <taxon>Mycena</taxon>
    </lineage>
</organism>
<evidence type="ECO:0008006" key="4">
    <source>
        <dbReference type="Google" id="ProtNLM"/>
    </source>
</evidence>
<comment type="caution">
    <text evidence="2">The sequence shown here is derived from an EMBL/GenBank/DDBJ whole genome shotgun (WGS) entry which is preliminary data.</text>
</comment>
<dbReference type="EMBL" id="JARJCW010000012">
    <property type="protein sequence ID" value="KAJ7218434.1"/>
    <property type="molecule type" value="Genomic_DNA"/>
</dbReference>
<evidence type="ECO:0000313" key="2">
    <source>
        <dbReference type="EMBL" id="KAJ7218434.1"/>
    </source>
</evidence>
<sequence>MLGSKRSRKCQCRANDSIHPSRPAPVSEACRPETGLATLAQAAALCCSTQLTPSPLPLPLARQRSQITLTTARTSTQSPTADPSSRERTPDHSLALPPIFFDEAAITVPTFATMTVPPMSTITSLAGSGCSCGLECACPGCVEHHGPEHVDRDRPGCADGCGTCVDARAGK</sequence>